<protein>
    <submittedName>
        <fullName evidence="1">DUF5996 family protein</fullName>
    </submittedName>
</protein>
<keyword evidence="2" id="KW-1185">Reference proteome</keyword>
<gene>
    <name evidence="1" type="ORF">AAA083_14050</name>
</gene>
<dbReference type="Pfam" id="PF19459">
    <property type="entry name" value="DUF5996"/>
    <property type="match status" value="1"/>
</dbReference>
<dbReference type="RefSeq" id="WP_349227888.1">
    <property type="nucleotide sequence ID" value="NZ_JBBNOP010000016.1"/>
</dbReference>
<accession>A0ABV1JG83</accession>
<comment type="caution">
    <text evidence="1">The sequence shown here is derived from an EMBL/GenBank/DDBJ whole genome shotgun (WGS) entry which is preliminary data.</text>
</comment>
<name>A0ABV1JG83_9ACTN</name>
<proteinExistence type="predicted"/>
<evidence type="ECO:0000313" key="2">
    <source>
        <dbReference type="Proteomes" id="UP001487305"/>
    </source>
</evidence>
<dbReference type="EMBL" id="JBBNOP010000016">
    <property type="protein sequence ID" value="MEQ3364102.1"/>
    <property type="molecule type" value="Genomic_DNA"/>
</dbReference>
<reference evidence="1 2" key="1">
    <citation type="submission" date="2024-04" db="EMBL/GenBank/DDBJ databases">
        <title>Human intestinal bacterial collection.</title>
        <authorList>
            <person name="Pauvert C."/>
            <person name="Hitch T.C.A."/>
            <person name="Clavel T."/>
        </authorList>
    </citation>
    <scope>NUCLEOTIDE SEQUENCE [LARGE SCALE GENOMIC DNA]</scope>
    <source>
        <strain evidence="1 2">CLA-KB-H42</strain>
    </source>
</reference>
<dbReference type="Proteomes" id="UP001487305">
    <property type="component" value="Unassembled WGS sequence"/>
</dbReference>
<evidence type="ECO:0000313" key="1">
    <source>
        <dbReference type="EMBL" id="MEQ3364102.1"/>
    </source>
</evidence>
<dbReference type="InterPro" id="IPR046038">
    <property type="entry name" value="DUF5996"/>
</dbReference>
<organism evidence="1 2">
    <name type="scientific">Raoultibacter massiliensis</name>
    <dbReference type="NCBI Taxonomy" id="1852371"/>
    <lineage>
        <taxon>Bacteria</taxon>
        <taxon>Bacillati</taxon>
        <taxon>Actinomycetota</taxon>
        <taxon>Coriobacteriia</taxon>
        <taxon>Eggerthellales</taxon>
        <taxon>Eggerthellaceae</taxon>
        <taxon>Raoultibacter</taxon>
    </lineage>
</organism>
<sequence length="297" mass="33201">MKAIAYSSWESTAQTIHLVSQMLGKFKLAEMPAQPEWQQVTLPLTAQGFTTGLVPYANAACTVTIDLFDSTVAAVSTDGRRSSFELRDGRSIADYYADFQRMLEEIGADARINPVPQEMGITTPFDENDEPRRYDAAEAREGFGMFAFAYRAILGFLSGFRCKTALPSLFWGTFDVTGVLYSGKPAPFPGEGIIEKVAFDEELIEFGFWPGDEAEDDPSFFVLPYPFVEEDLSHTLKESSLGFYSTEKGEYFLPLEKALGSSDPETEIASFFEEAFHVLSNRGDWEKKEWFTAPLFA</sequence>